<gene>
    <name evidence="1" type="ORF">Ctob_016258</name>
</gene>
<feature type="non-terminal residue" evidence="1">
    <location>
        <position position="349"/>
    </location>
</feature>
<keyword evidence="2" id="KW-1185">Reference proteome</keyword>
<name>A0A0M0JXS6_9EUKA</name>
<reference evidence="2" key="1">
    <citation type="journal article" date="2015" name="PLoS Genet.">
        <title>Genome Sequence and Transcriptome Analyses of Chrysochromulina tobin: Metabolic Tools for Enhanced Algal Fitness in the Prominent Order Prymnesiales (Haptophyceae).</title>
        <authorList>
            <person name="Hovde B.T."/>
            <person name="Deodato C.R."/>
            <person name="Hunsperger H.M."/>
            <person name="Ryken S.A."/>
            <person name="Yost W."/>
            <person name="Jha R.K."/>
            <person name="Patterson J."/>
            <person name="Monnat R.J. Jr."/>
            <person name="Barlow S.B."/>
            <person name="Starkenburg S.R."/>
            <person name="Cattolico R.A."/>
        </authorList>
    </citation>
    <scope>NUCLEOTIDE SEQUENCE</scope>
    <source>
        <strain evidence="2">CCMP291</strain>
    </source>
</reference>
<sequence length="349" mass="38233">MHSSATVESEKNALDSLLPERTALKRLLNDSSQYALKPASASRLAHMCGAVHDTTWDNVGSKAKLDSNMKLWRKYCDGLNTPCWRPGEAGLTVNEREREAILAANFLPYALTVMRGRRGCAQAKPASAYKAYLGVRKAHSKRSVELPGTKLVWQMCKRLNAKHAADFGALSLVVKRKQPFTKEILHALLISTDKGALDLTVPAVAAAFRAFVATLRQTGMRKSELALGAGAVFTRALATRANLQWCLRGIVYADPPPDLLRHPRVGDYAILVPPPSKADPYGEVWGALPIYLHYSSTEPDAAFNHLATLELTVPAVGQQRHMVPLISSDNKRPLAAGQLDRMLQLILGR</sequence>
<proteinExistence type="predicted"/>
<comment type="caution">
    <text evidence="1">The sequence shown here is derived from an EMBL/GenBank/DDBJ whole genome shotgun (WGS) entry which is preliminary data.</text>
</comment>
<organism evidence="1 2">
    <name type="scientific">Chrysochromulina tobinii</name>
    <dbReference type="NCBI Taxonomy" id="1460289"/>
    <lineage>
        <taxon>Eukaryota</taxon>
        <taxon>Haptista</taxon>
        <taxon>Haptophyta</taxon>
        <taxon>Prymnesiophyceae</taxon>
        <taxon>Prymnesiales</taxon>
        <taxon>Chrysochromulinaceae</taxon>
        <taxon>Chrysochromulina</taxon>
    </lineage>
</organism>
<accession>A0A0M0JXS6</accession>
<dbReference type="Proteomes" id="UP000037460">
    <property type="component" value="Unassembled WGS sequence"/>
</dbReference>
<dbReference type="EMBL" id="JWZX01002086">
    <property type="protein sequence ID" value="KOO31102.1"/>
    <property type="molecule type" value="Genomic_DNA"/>
</dbReference>
<evidence type="ECO:0000313" key="1">
    <source>
        <dbReference type="EMBL" id="KOO31102.1"/>
    </source>
</evidence>
<protein>
    <submittedName>
        <fullName evidence="1">Uncharacterized protein</fullName>
    </submittedName>
</protein>
<evidence type="ECO:0000313" key="2">
    <source>
        <dbReference type="Proteomes" id="UP000037460"/>
    </source>
</evidence>
<dbReference type="AlphaFoldDB" id="A0A0M0JXS6"/>